<dbReference type="GeneID" id="13885051"/>
<evidence type="ECO:0000256" key="2">
    <source>
        <dbReference type="ARBA" id="ARBA00022801"/>
    </source>
</evidence>
<reference evidence="12 13" key="1">
    <citation type="journal article" date="2011" name="Proc. Natl. Acad. Sci. U.S.A.">
        <title>Evolutionary erosion of yeast sex chromosomes by mating-type switching accidents.</title>
        <authorList>
            <person name="Gordon J.L."/>
            <person name="Armisen D."/>
            <person name="Proux-Wera E."/>
            <person name="Oheigeartaigh S.S."/>
            <person name="Byrne K.P."/>
            <person name="Wolfe K.H."/>
        </authorList>
    </citation>
    <scope>NUCLEOTIDE SEQUENCE [LARGE SCALE GENOMIC DNA]</scope>
    <source>
        <strain evidence="13">ATCC 22294 / BCRC 22015 / CBS 2517 / CECT 1963 / NBRC 1671 / NRRL Y-8276</strain>
    </source>
</reference>
<evidence type="ECO:0000256" key="3">
    <source>
        <dbReference type="ARBA" id="ARBA00022806"/>
    </source>
</evidence>
<dbReference type="InterPro" id="IPR000212">
    <property type="entry name" value="DNA_helicase_UvrD/REP"/>
</dbReference>
<dbReference type="PROSITE" id="PS51198">
    <property type="entry name" value="UVRD_HELICASE_ATP_BIND"/>
    <property type="match status" value="1"/>
</dbReference>
<proteinExistence type="predicted"/>
<evidence type="ECO:0000256" key="5">
    <source>
        <dbReference type="ARBA" id="ARBA00023235"/>
    </source>
</evidence>
<dbReference type="HOGENOM" id="CLU_004585_7_0_1"/>
<dbReference type="InParanoid" id="H2ARY2"/>
<keyword evidence="13" id="KW-1185">Reference proteome</keyword>
<dbReference type="EMBL" id="HE650823">
    <property type="protein sequence ID" value="CCF57132.1"/>
    <property type="molecule type" value="Genomic_DNA"/>
</dbReference>
<sequence>MSLTQAQGRVLHHPFKENTTLKVLAGPGSGKTFTLLHKIHHLIETEQIKPDEILVLSLTNKAVDKIVDELFTTFQELNKDSKYSFEELKEIVEQVGVYTIHGLANRVVVEREGLVNIIEENGWRGLLKLISEDFWKSKNINVASPRRLQKLLQSYKQNDDNDEVIEKIVKIMNDCKVLTNDDLISRATNHLNEKIEINDGSTVEDSYENFTLAIQKRYKVVLIDEFQDLYPALLPIIKKIAKGKQLILFGDTNQSIYEFLGHNKYVVESLDKLNLPHNNHVLYLGDNFRCTPEIISAATKILPLNHDTSHTDFVLKEKSGIIPQVYQIKDPLEQLEFLVKEICELASSSAKFSDIAILSRTNSHLQTIADHLTLYGIPFEKLASQPDWLNDVRIQFIIDLLKVLTMAYKEAPVMNPDNISTWKSDFSVIVTLSTLKGIGTKSIQTLYSASTKKGISLWKYITEIPTNQWPSSIPFRGKIENYAKVLYKYLEAGEVWSLDAPIALIEYVSGIASQLDYAPFQFKSIKEMTEFKIHLEEMFKIMKLCTFNKPTDLSLVEWFLETYFDQSSLYHHAKLACESEGAGVVKLSTIHSSKGLEFPITFLMSPALQKFPMDDNTLYVGMTRARNLLYMININHSRIQQPFTLNKNRAHLLSNKSFWNYYNNDLNRGDSFKYSLETNLYNYGRLQNKFGFSRSYSTLCGPIVRICSKYLPR</sequence>
<evidence type="ECO:0000256" key="1">
    <source>
        <dbReference type="ARBA" id="ARBA00022741"/>
    </source>
</evidence>
<evidence type="ECO:0000313" key="12">
    <source>
        <dbReference type="EMBL" id="CCF57132.1"/>
    </source>
</evidence>
<evidence type="ECO:0000256" key="7">
    <source>
        <dbReference type="ARBA" id="ARBA00034808"/>
    </source>
</evidence>
<evidence type="ECO:0000259" key="11">
    <source>
        <dbReference type="PROSITE" id="PS51217"/>
    </source>
</evidence>
<dbReference type="PROSITE" id="PS51217">
    <property type="entry name" value="UVRD_HELICASE_CTER"/>
    <property type="match status" value="1"/>
</dbReference>
<dbReference type="InterPro" id="IPR027417">
    <property type="entry name" value="P-loop_NTPase"/>
</dbReference>
<keyword evidence="4 9" id="KW-0067">ATP-binding</keyword>
<feature type="domain" description="UvrD-like helicase C-terminal" evidence="11">
    <location>
        <begin position="292"/>
        <end position="595"/>
    </location>
</feature>
<name>H2ARY2_KAZAF</name>
<comment type="catalytic activity">
    <reaction evidence="6">
        <text>Couples ATP hydrolysis with the unwinding of duplex DNA by translocating in the 3'-5' direction.</text>
        <dbReference type="EC" id="5.6.2.4"/>
    </reaction>
</comment>
<keyword evidence="1 9" id="KW-0547">Nucleotide-binding</keyword>
<dbReference type="Proteomes" id="UP000005220">
    <property type="component" value="Chromosome 3"/>
</dbReference>
<evidence type="ECO:0000313" key="13">
    <source>
        <dbReference type="Proteomes" id="UP000005220"/>
    </source>
</evidence>
<dbReference type="PANTHER" id="PTHR11070">
    <property type="entry name" value="UVRD / RECB / PCRA DNA HELICASE FAMILY MEMBER"/>
    <property type="match status" value="1"/>
</dbReference>
<dbReference type="OrthoDB" id="1470711at2759"/>
<feature type="binding site" evidence="9">
    <location>
        <begin position="25"/>
        <end position="32"/>
    </location>
    <ligand>
        <name>ATP</name>
        <dbReference type="ChEBI" id="CHEBI:30616"/>
    </ligand>
</feature>
<dbReference type="RefSeq" id="XP_003956267.1">
    <property type="nucleotide sequence ID" value="XM_003956218.1"/>
</dbReference>
<dbReference type="GO" id="GO:0005524">
    <property type="term" value="F:ATP binding"/>
    <property type="evidence" value="ECO:0007669"/>
    <property type="project" value="UniProtKB-UniRule"/>
</dbReference>
<dbReference type="AlphaFoldDB" id="H2ARY2"/>
<dbReference type="GO" id="GO:0016787">
    <property type="term" value="F:hydrolase activity"/>
    <property type="evidence" value="ECO:0007669"/>
    <property type="project" value="UniProtKB-UniRule"/>
</dbReference>
<dbReference type="Gene3D" id="3.40.50.300">
    <property type="entry name" value="P-loop containing nucleotide triphosphate hydrolases"/>
    <property type="match status" value="3"/>
</dbReference>
<dbReference type="GO" id="GO:0043138">
    <property type="term" value="F:3'-5' DNA helicase activity"/>
    <property type="evidence" value="ECO:0007669"/>
    <property type="project" value="UniProtKB-EC"/>
</dbReference>
<dbReference type="InterPro" id="IPR014016">
    <property type="entry name" value="UvrD-like_ATP-bd"/>
</dbReference>
<keyword evidence="5" id="KW-0413">Isomerase</keyword>
<dbReference type="Pfam" id="PF00580">
    <property type="entry name" value="UvrD-helicase"/>
    <property type="match status" value="1"/>
</dbReference>
<dbReference type="GO" id="GO:0005759">
    <property type="term" value="C:mitochondrial matrix"/>
    <property type="evidence" value="ECO:0007669"/>
    <property type="project" value="EnsemblFungi"/>
</dbReference>
<dbReference type="Gene3D" id="1.10.486.10">
    <property type="entry name" value="PCRA, domain 4"/>
    <property type="match status" value="1"/>
</dbReference>
<evidence type="ECO:0000256" key="9">
    <source>
        <dbReference type="PROSITE-ProRule" id="PRU00560"/>
    </source>
</evidence>
<dbReference type="PANTHER" id="PTHR11070:SF46">
    <property type="entry name" value="ATP-DEPENDENT DNA HELICASE HMI1, MITOCHONDRIAL"/>
    <property type="match status" value="1"/>
</dbReference>
<gene>
    <name evidence="12" type="primary">KAFR0C01390</name>
    <name evidence="12" type="ORF">KAFR_0C01390</name>
</gene>
<evidence type="ECO:0000256" key="6">
    <source>
        <dbReference type="ARBA" id="ARBA00034617"/>
    </source>
</evidence>
<dbReference type="GO" id="GO:0032042">
    <property type="term" value="P:mitochondrial DNA metabolic process"/>
    <property type="evidence" value="ECO:0007669"/>
    <property type="project" value="EnsemblFungi"/>
</dbReference>
<feature type="domain" description="UvrD-like helicase ATP-binding" evidence="10">
    <location>
        <begin position="4"/>
        <end position="291"/>
    </location>
</feature>
<dbReference type="InterPro" id="IPR014017">
    <property type="entry name" value="DNA_helicase_UvrD-like_C"/>
</dbReference>
<dbReference type="eggNOG" id="KOG2108">
    <property type="taxonomic scope" value="Eukaryota"/>
</dbReference>
<evidence type="ECO:0000256" key="4">
    <source>
        <dbReference type="ARBA" id="ARBA00022840"/>
    </source>
</evidence>
<dbReference type="FunCoup" id="H2ARY2">
    <property type="interactions" value="24"/>
</dbReference>
<evidence type="ECO:0000259" key="10">
    <source>
        <dbReference type="PROSITE" id="PS51198"/>
    </source>
</evidence>
<dbReference type="GO" id="GO:0003677">
    <property type="term" value="F:DNA binding"/>
    <property type="evidence" value="ECO:0007669"/>
    <property type="project" value="InterPro"/>
</dbReference>
<dbReference type="GO" id="GO:0005634">
    <property type="term" value="C:nucleus"/>
    <property type="evidence" value="ECO:0007669"/>
    <property type="project" value="TreeGrafter"/>
</dbReference>
<dbReference type="EC" id="5.6.2.4" evidence="7"/>
<evidence type="ECO:0000256" key="8">
    <source>
        <dbReference type="ARBA" id="ARBA00048988"/>
    </source>
</evidence>
<dbReference type="STRING" id="1071382.H2ARY2"/>
<comment type="catalytic activity">
    <reaction evidence="8">
        <text>ATP + H2O = ADP + phosphate + H(+)</text>
        <dbReference type="Rhea" id="RHEA:13065"/>
        <dbReference type="ChEBI" id="CHEBI:15377"/>
        <dbReference type="ChEBI" id="CHEBI:15378"/>
        <dbReference type="ChEBI" id="CHEBI:30616"/>
        <dbReference type="ChEBI" id="CHEBI:43474"/>
        <dbReference type="ChEBI" id="CHEBI:456216"/>
        <dbReference type="EC" id="5.6.2.4"/>
    </reaction>
</comment>
<keyword evidence="2 9" id="KW-0378">Hydrolase</keyword>
<dbReference type="Pfam" id="PF13361">
    <property type="entry name" value="UvrD_C"/>
    <property type="match status" value="1"/>
</dbReference>
<protein>
    <recommendedName>
        <fullName evidence="7">DNA 3'-5' helicase</fullName>
        <ecNumber evidence="7">5.6.2.4</ecNumber>
    </recommendedName>
</protein>
<dbReference type="KEGG" id="kaf:KAFR_0C01390"/>
<dbReference type="SUPFAM" id="SSF52540">
    <property type="entry name" value="P-loop containing nucleoside triphosphate hydrolases"/>
    <property type="match status" value="1"/>
</dbReference>
<dbReference type="GO" id="GO:0000725">
    <property type="term" value="P:recombinational repair"/>
    <property type="evidence" value="ECO:0007669"/>
    <property type="project" value="TreeGrafter"/>
</dbReference>
<dbReference type="CDD" id="cd17932">
    <property type="entry name" value="DEXQc_UvrD"/>
    <property type="match status" value="1"/>
</dbReference>
<organism evidence="12 13">
    <name type="scientific">Kazachstania africana (strain ATCC 22294 / BCRC 22015 / CBS 2517 / CECT 1963 / NBRC 1671 / NRRL Y-8276)</name>
    <name type="common">Yeast</name>
    <name type="synonym">Kluyveromyces africanus</name>
    <dbReference type="NCBI Taxonomy" id="1071382"/>
    <lineage>
        <taxon>Eukaryota</taxon>
        <taxon>Fungi</taxon>
        <taxon>Dikarya</taxon>
        <taxon>Ascomycota</taxon>
        <taxon>Saccharomycotina</taxon>
        <taxon>Saccharomycetes</taxon>
        <taxon>Saccharomycetales</taxon>
        <taxon>Saccharomycetaceae</taxon>
        <taxon>Kazachstania</taxon>
    </lineage>
</organism>
<accession>H2ARY2</accession>
<keyword evidence="3 9" id="KW-0347">Helicase</keyword>